<dbReference type="Gene3D" id="2.60.40.1730">
    <property type="entry name" value="tricorn interacting facor f3 domain"/>
    <property type="match status" value="1"/>
</dbReference>
<keyword evidence="13" id="KW-0449">Lipoprotein</keyword>
<dbReference type="InterPro" id="IPR024571">
    <property type="entry name" value="ERAP1-like_C_dom"/>
</dbReference>
<feature type="binding site" evidence="15">
    <location>
        <position position="363"/>
    </location>
    <ligand>
        <name>Zn(2+)</name>
        <dbReference type="ChEBI" id="CHEBI:29105"/>
        <note>catalytic</note>
    </ligand>
</feature>
<feature type="domain" description="ERAP1-like C-terminal" evidence="19">
    <location>
        <begin position="782"/>
        <end position="1003"/>
    </location>
</feature>
<feature type="signal peptide" evidence="17">
    <location>
        <begin position="1"/>
        <end position="16"/>
    </location>
</feature>
<feature type="binding site" evidence="15">
    <location>
        <position position="344"/>
    </location>
    <ligand>
        <name>Zn(2+)</name>
        <dbReference type="ChEBI" id="CHEBI:29105"/>
        <note>catalytic</note>
    </ligand>
</feature>
<dbReference type="Pfam" id="PF11838">
    <property type="entry name" value="ERAP1_C"/>
    <property type="match status" value="2"/>
</dbReference>
<dbReference type="STRING" id="151549.A0A4C1W5Y9"/>
<dbReference type="InterPro" id="IPR050344">
    <property type="entry name" value="Peptidase_M1_aminopeptidases"/>
</dbReference>
<dbReference type="GO" id="GO:0043171">
    <property type="term" value="P:peptide catabolic process"/>
    <property type="evidence" value="ECO:0007669"/>
    <property type="project" value="TreeGrafter"/>
</dbReference>
<dbReference type="SUPFAM" id="SSF63737">
    <property type="entry name" value="Leukotriene A4 hydrolase N-terminal domain"/>
    <property type="match status" value="1"/>
</dbReference>
<evidence type="ECO:0000256" key="7">
    <source>
        <dbReference type="ARBA" id="ARBA00022729"/>
    </source>
</evidence>
<comment type="cofactor">
    <cofactor evidence="15">
        <name>Zn(2+)</name>
        <dbReference type="ChEBI" id="CHEBI:29105"/>
    </cofactor>
    <text evidence="15">Binds 1 zinc ion per subunit.</text>
</comment>
<evidence type="ECO:0000256" key="14">
    <source>
        <dbReference type="PIRSR" id="PIRSR634016-1"/>
    </source>
</evidence>
<keyword evidence="9 15" id="KW-0862">Zinc</keyword>
<keyword evidence="5" id="KW-0645">Protease</keyword>
<dbReference type="GO" id="GO:0042277">
    <property type="term" value="F:peptide binding"/>
    <property type="evidence" value="ECO:0007669"/>
    <property type="project" value="TreeGrafter"/>
</dbReference>
<evidence type="ECO:0000256" key="1">
    <source>
        <dbReference type="ARBA" id="ARBA00004609"/>
    </source>
</evidence>
<dbReference type="AlphaFoldDB" id="A0A4C1W5Y9"/>
<evidence type="ECO:0000259" key="20">
    <source>
        <dbReference type="Pfam" id="PF17900"/>
    </source>
</evidence>
<dbReference type="Proteomes" id="UP000299102">
    <property type="component" value="Unassembled WGS sequence"/>
</dbReference>
<dbReference type="InterPro" id="IPR034016">
    <property type="entry name" value="M1_APN-typ"/>
</dbReference>
<feature type="active site" description="Proton acceptor" evidence="14">
    <location>
        <position position="341"/>
    </location>
</feature>
<feature type="domain" description="ERAP1-like C-terminal" evidence="19">
    <location>
        <begin position="614"/>
        <end position="715"/>
    </location>
</feature>
<dbReference type="CDD" id="cd09601">
    <property type="entry name" value="M1_APN-Q_like"/>
    <property type="match status" value="1"/>
</dbReference>
<dbReference type="Gene3D" id="2.60.40.1910">
    <property type="match status" value="1"/>
</dbReference>
<dbReference type="Pfam" id="PF01433">
    <property type="entry name" value="Peptidase_M1"/>
    <property type="match status" value="1"/>
</dbReference>
<comment type="caution">
    <text evidence="21">The sequence shown here is derived from an EMBL/GenBank/DDBJ whole genome shotgun (WGS) entry which is preliminary data.</text>
</comment>
<dbReference type="OrthoDB" id="10031169at2759"/>
<keyword evidence="6 15" id="KW-0479">Metal-binding</keyword>
<feature type="domain" description="Peptidase M1 membrane alanine aminopeptidase" evidence="18">
    <location>
        <begin position="268"/>
        <end position="428"/>
    </location>
</feature>
<dbReference type="GO" id="GO:0070006">
    <property type="term" value="F:metalloaminopeptidase activity"/>
    <property type="evidence" value="ECO:0007669"/>
    <property type="project" value="TreeGrafter"/>
</dbReference>
<dbReference type="InterPro" id="IPR014782">
    <property type="entry name" value="Peptidase_M1_dom"/>
</dbReference>
<evidence type="ECO:0000256" key="9">
    <source>
        <dbReference type="ARBA" id="ARBA00022833"/>
    </source>
</evidence>
<feature type="domain" description="Aminopeptidase N-like N-terminal" evidence="20">
    <location>
        <begin position="43"/>
        <end position="231"/>
    </location>
</feature>
<organism evidence="21 22">
    <name type="scientific">Eumeta variegata</name>
    <name type="common">Bagworm moth</name>
    <name type="synonym">Eumeta japonica</name>
    <dbReference type="NCBI Taxonomy" id="151549"/>
    <lineage>
        <taxon>Eukaryota</taxon>
        <taxon>Metazoa</taxon>
        <taxon>Ecdysozoa</taxon>
        <taxon>Arthropoda</taxon>
        <taxon>Hexapoda</taxon>
        <taxon>Insecta</taxon>
        <taxon>Pterygota</taxon>
        <taxon>Neoptera</taxon>
        <taxon>Endopterygota</taxon>
        <taxon>Lepidoptera</taxon>
        <taxon>Glossata</taxon>
        <taxon>Ditrysia</taxon>
        <taxon>Tineoidea</taxon>
        <taxon>Psychidae</taxon>
        <taxon>Oiketicinae</taxon>
        <taxon>Eumeta</taxon>
    </lineage>
</organism>
<evidence type="ECO:0000259" key="19">
    <source>
        <dbReference type="Pfam" id="PF11838"/>
    </source>
</evidence>
<evidence type="ECO:0000256" key="3">
    <source>
        <dbReference type="ARBA" id="ARBA00022475"/>
    </source>
</evidence>
<dbReference type="PRINTS" id="PR00756">
    <property type="entry name" value="ALADIPTASE"/>
</dbReference>
<dbReference type="FunFam" id="2.60.40.1910:FF:000008">
    <property type="entry name" value="Aminopeptidase"/>
    <property type="match status" value="1"/>
</dbReference>
<evidence type="ECO:0000256" key="8">
    <source>
        <dbReference type="ARBA" id="ARBA00022801"/>
    </source>
</evidence>
<dbReference type="InterPro" id="IPR001930">
    <property type="entry name" value="Peptidase_M1"/>
</dbReference>
<feature type="site" description="Transition state stabilizer" evidence="16">
    <location>
        <position position="425"/>
    </location>
</feature>
<keyword evidence="7 17" id="KW-0732">Signal</keyword>
<protein>
    <submittedName>
        <fullName evidence="21">Aminopeptidase N</fullName>
    </submittedName>
</protein>
<keyword evidence="12" id="KW-0325">Glycoprotein</keyword>
<sequence length="1069" mass="121420">MSKILILAAALFVVAATPLTNPRPSFNNEALSAQYRLSDNTIPTFYDVRLFLDPNADSFRGSVTIRVMPYVETDEIVLHAMDMTLSNINVRSDLNADNLYLSHTLATDDTHFLRIRLSQTLTAFLPYLVDIDYTAPYGDNMFGIYVSTYETATGDRRLVTSQLQPTFARRAFPCYDEPKFKAIFRTTIYAPAEFTAVRSNTLVRDDAGTWPDVPGYIKHEFEDTLPMSTYLVAYLVSDFDFRDNTENPIYRIPFRVYARPGVLNTADFALDFGQRNMVALEEYMQFPYYFEKMDKVAVPDFAFGAMENWGLVKYREVALLVQDGVTTTSTKQNVGRLICHENLHQWFGNEVSPDSWTYTWLNEGFANLFESYATDFVLSEWRMMDQFVLNMQNVFQSDAVLSVNPMTHPVYTPSEIIGTFNAVAYQKLRNSRRHLGGSSVALTLVSAKDLSSLSLLRDRSALRVRVNTTGSVIRMLEHFLTPEIFRRGLVIYIRDNARGVVTPAQLYTALQQAVNEANYSLPTSIEQILTAWTTQGGFPVITVRRSAPTANSVFITQERYLTDPTQSAPDRWRIPVNWVLSTAVDFSDTSPQAWVPHTFPAVSVDIPRLNETEWFIFNKQQTGYYRVNYDEENWQALSRVLNSDQYDRIHVLNRAQLIDDAFNLARNGRLDYRIPMELARYLVRESDYVPWAAASAAFTYLETVLSGSPAYEWFQPCPVWSTNQRSPFAELASPCANKRAYLQAFTNYCRVVHQRYIQSSHQPSERGDDVCAHSCVRVYKTEFLLELSLPLFDELGFDETQNEEHVTAFHRNIILGINCRHGNENCTSVAQDLLQEPESIHADIQTTVYCSGLRGGDAGAFNTLWNMFVDTTDSSRQSILLNALGCTSNSDRLQLATSAPLTDTEKYTVEQHLLKKTFSSYMDQVISDTSSVREQDRHTILVSVINAGPDNLEVALDFIIDNFLEIQQSVQGLTGTTNILNALSRTLSTKEHEEKIDNFYERYQNYFTAGEIASVAAIRENIGASQFWADRNFNVVEDWLRANYGNHAGRVTATVAFVLPLILSLLNVV</sequence>
<dbReference type="PANTHER" id="PTHR11533">
    <property type="entry name" value="PROTEASE M1 ZINC METALLOPROTEASE"/>
    <property type="match status" value="1"/>
</dbReference>
<evidence type="ECO:0000256" key="10">
    <source>
        <dbReference type="ARBA" id="ARBA00023049"/>
    </source>
</evidence>
<evidence type="ECO:0000256" key="5">
    <source>
        <dbReference type="ARBA" id="ARBA00022670"/>
    </source>
</evidence>
<evidence type="ECO:0000256" key="2">
    <source>
        <dbReference type="ARBA" id="ARBA00010136"/>
    </source>
</evidence>
<evidence type="ECO:0000256" key="15">
    <source>
        <dbReference type="PIRSR" id="PIRSR634016-3"/>
    </source>
</evidence>
<comment type="subcellular location">
    <subcellularLocation>
        <location evidence="1">Cell membrane</location>
        <topology evidence="1">Lipid-anchor</topology>
        <topology evidence="1">GPI-anchor</topology>
    </subcellularLocation>
</comment>
<evidence type="ECO:0000256" key="12">
    <source>
        <dbReference type="ARBA" id="ARBA00023180"/>
    </source>
</evidence>
<dbReference type="GO" id="GO:0005615">
    <property type="term" value="C:extracellular space"/>
    <property type="evidence" value="ECO:0007669"/>
    <property type="project" value="TreeGrafter"/>
</dbReference>
<feature type="chain" id="PRO_5020030351" evidence="17">
    <location>
        <begin position="17"/>
        <end position="1069"/>
    </location>
</feature>
<keyword evidence="22" id="KW-1185">Reference proteome</keyword>
<dbReference type="PANTHER" id="PTHR11533:SF290">
    <property type="entry name" value="AMINOPEPTIDASE"/>
    <property type="match status" value="1"/>
</dbReference>
<keyword evidence="3" id="KW-1003">Cell membrane</keyword>
<keyword evidence="10" id="KW-0482">Metalloprotease</keyword>
<dbReference type="Pfam" id="PF17900">
    <property type="entry name" value="Peptidase_M1_N"/>
    <property type="match status" value="1"/>
</dbReference>
<dbReference type="GO" id="GO:0006508">
    <property type="term" value="P:proteolysis"/>
    <property type="evidence" value="ECO:0007669"/>
    <property type="project" value="UniProtKB-KW"/>
</dbReference>
<dbReference type="GO" id="GO:0005737">
    <property type="term" value="C:cytoplasm"/>
    <property type="evidence" value="ECO:0007669"/>
    <property type="project" value="TreeGrafter"/>
</dbReference>
<dbReference type="GO" id="GO:0098552">
    <property type="term" value="C:side of membrane"/>
    <property type="evidence" value="ECO:0007669"/>
    <property type="project" value="UniProtKB-KW"/>
</dbReference>
<evidence type="ECO:0000256" key="13">
    <source>
        <dbReference type="ARBA" id="ARBA00023288"/>
    </source>
</evidence>
<evidence type="ECO:0000256" key="11">
    <source>
        <dbReference type="ARBA" id="ARBA00023136"/>
    </source>
</evidence>
<dbReference type="SUPFAM" id="SSF55486">
    <property type="entry name" value="Metalloproteases ('zincins'), catalytic domain"/>
    <property type="match status" value="2"/>
</dbReference>
<keyword evidence="8" id="KW-0378">Hydrolase</keyword>
<evidence type="ECO:0000313" key="21">
    <source>
        <dbReference type="EMBL" id="GBP46433.1"/>
    </source>
</evidence>
<accession>A0A4C1W5Y9</accession>
<evidence type="ECO:0000313" key="22">
    <source>
        <dbReference type="Proteomes" id="UP000299102"/>
    </source>
</evidence>
<dbReference type="InterPro" id="IPR045357">
    <property type="entry name" value="Aminopeptidase_N-like_N"/>
</dbReference>
<evidence type="ECO:0000256" key="4">
    <source>
        <dbReference type="ARBA" id="ARBA00022622"/>
    </source>
</evidence>
<dbReference type="InterPro" id="IPR027268">
    <property type="entry name" value="Peptidase_M4/M1_CTD_sf"/>
</dbReference>
<dbReference type="GO" id="GO:0008270">
    <property type="term" value="F:zinc ion binding"/>
    <property type="evidence" value="ECO:0007669"/>
    <property type="project" value="InterPro"/>
</dbReference>
<dbReference type="Gene3D" id="1.25.50.20">
    <property type="match status" value="1"/>
</dbReference>
<evidence type="ECO:0000259" key="18">
    <source>
        <dbReference type="Pfam" id="PF01433"/>
    </source>
</evidence>
<comment type="similarity">
    <text evidence="2">Belongs to the peptidase M1 family.</text>
</comment>
<dbReference type="EMBL" id="BGZK01000483">
    <property type="protein sequence ID" value="GBP46433.1"/>
    <property type="molecule type" value="Genomic_DNA"/>
</dbReference>
<feature type="binding site" evidence="15">
    <location>
        <position position="340"/>
    </location>
    <ligand>
        <name>Zn(2+)</name>
        <dbReference type="ChEBI" id="CHEBI:29105"/>
        <note>catalytic</note>
    </ligand>
</feature>
<keyword evidence="4" id="KW-0336">GPI-anchor</keyword>
<dbReference type="GO" id="GO:0005886">
    <property type="term" value="C:plasma membrane"/>
    <property type="evidence" value="ECO:0007669"/>
    <property type="project" value="UniProtKB-SubCell"/>
</dbReference>
<keyword evidence="11" id="KW-0472">Membrane</keyword>
<evidence type="ECO:0000256" key="17">
    <source>
        <dbReference type="SAM" id="SignalP"/>
    </source>
</evidence>
<dbReference type="InterPro" id="IPR042097">
    <property type="entry name" value="Aminopeptidase_N-like_N_sf"/>
</dbReference>
<evidence type="ECO:0000256" key="16">
    <source>
        <dbReference type="PIRSR" id="PIRSR634016-4"/>
    </source>
</evidence>
<proteinExistence type="inferred from homology"/>
<reference evidence="21 22" key="1">
    <citation type="journal article" date="2019" name="Commun. Biol.">
        <title>The bagworm genome reveals a unique fibroin gene that provides high tensile strength.</title>
        <authorList>
            <person name="Kono N."/>
            <person name="Nakamura H."/>
            <person name="Ohtoshi R."/>
            <person name="Tomita M."/>
            <person name="Numata K."/>
            <person name="Arakawa K."/>
        </authorList>
    </citation>
    <scope>NUCLEOTIDE SEQUENCE [LARGE SCALE GENOMIC DNA]</scope>
</reference>
<gene>
    <name evidence="21" type="primary">APN2</name>
    <name evidence="21" type="ORF">EVAR_95133_1</name>
</gene>
<evidence type="ECO:0000256" key="6">
    <source>
        <dbReference type="ARBA" id="ARBA00022723"/>
    </source>
</evidence>
<keyword evidence="21" id="KW-0031">Aminopeptidase</keyword>
<name>A0A4C1W5Y9_EUMVA</name>
<dbReference type="Gene3D" id="1.10.390.10">
    <property type="entry name" value="Neutral Protease Domain 2"/>
    <property type="match status" value="1"/>
</dbReference>